<accession>A0A1M5FBX1</accession>
<dbReference type="Pfam" id="PF13936">
    <property type="entry name" value="HTH_38"/>
    <property type="match status" value="1"/>
</dbReference>
<dbReference type="EMBL" id="FQVH01000060">
    <property type="protein sequence ID" value="SHF88966.1"/>
    <property type="molecule type" value="Genomic_DNA"/>
</dbReference>
<sequence>MAKNNNTTKKRSFKHLSQYERGMIYTLREQGKSMRQIAKILGRAPSTISREIRRGTV</sequence>
<dbReference type="Proteomes" id="UP000184088">
    <property type="component" value="Unassembled WGS sequence"/>
</dbReference>
<dbReference type="GO" id="GO:0004803">
    <property type="term" value="F:transposase activity"/>
    <property type="evidence" value="ECO:0007669"/>
    <property type="project" value="TreeGrafter"/>
</dbReference>
<dbReference type="Gene3D" id="1.10.10.60">
    <property type="entry name" value="Homeodomain-like"/>
    <property type="match status" value="1"/>
</dbReference>
<protein>
    <submittedName>
        <fullName evidence="2">Helix-turn-helix domain-containing protein</fullName>
    </submittedName>
</protein>
<keyword evidence="3" id="KW-1185">Reference proteome</keyword>
<evidence type="ECO:0000313" key="2">
    <source>
        <dbReference type="EMBL" id="SHF88966.1"/>
    </source>
</evidence>
<feature type="domain" description="Transposase IS30-like HTH" evidence="1">
    <location>
        <begin position="12"/>
        <end position="55"/>
    </location>
</feature>
<dbReference type="AlphaFoldDB" id="A0A1M5FBX1"/>
<dbReference type="GO" id="GO:0032196">
    <property type="term" value="P:transposition"/>
    <property type="evidence" value="ECO:0007669"/>
    <property type="project" value="TreeGrafter"/>
</dbReference>
<evidence type="ECO:0000259" key="1">
    <source>
        <dbReference type="Pfam" id="PF13936"/>
    </source>
</evidence>
<organism evidence="2 3">
    <name type="scientific">Caldanaerobius fijiensis DSM 17918</name>
    <dbReference type="NCBI Taxonomy" id="1121256"/>
    <lineage>
        <taxon>Bacteria</taxon>
        <taxon>Bacillati</taxon>
        <taxon>Bacillota</taxon>
        <taxon>Clostridia</taxon>
        <taxon>Thermoanaerobacterales</taxon>
        <taxon>Thermoanaerobacteraceae</taxon>
        <taxon>Caldanaerobius</taxon>
    </lineage>
</organism>
<dbReference type="InterPro" id="IPR051917">
    <property type="entry name" value="Transposase-Integrase"/>
</dbReference>
<dbReference type="PANTHER" id="PTHR10948:SF23">
    <property type="entry name" value="TRANSPOSASE INSI FOR INSERTION SEQUENCE ELEMENT IS30A-RELATED"/>
    <property type="match status" value="1"/>
</dbReference>
<dbReference type="GO" id="GO:0005829">
    <property type="term" value="C:cytosol"/>
    <property type="evidence" value="ECO:0007669"/>
    <property type="project" value="TreeGrafter"/>
</dbReference>
<dbReference type="STRING" id="1121256.SAMN02746089_02721"/>
<name>A0A1M5FBX1_9THEO</name>
<dbReference type="PANTHER" id="PTHR10948">
    <property type="entry name" value="TRANSPOSASE"/>
    <property type="match status" value="1"/>
</dbReference>
<dbReference type="InterPro" id="IPR025246">
    <property type="entry name" value="IS30-like_HTH"/>
</dbReference>
<gene>
    <name evidence="2" type="ORF">SAMN02746089_02721</name>
</gene>
<evidence type="ECO:0000313" key="3">
    <source>
        <dbReference type="Proteomes" id="UP000184088"/>
    </source>
</evidence>
<reference evidence="2 3" key="1">
    <citation type="submission" date="2016-11" db="EMBL/GenBank/DDBJ databases">
        <authorList>
            <person name="Jaros S."/>
            <person name="Januszkiewicz K."/>
            <person name="Wedrychowicz H."/>
        </authorList>
    </citation>
    <scope>NUCLEOTIDE SEQUENCE [LARGE SCALE GENOMIC DNA]</scope>
    <source>
        <strain evidence="2 3">DSM 17918</strain>
    </source>
</reference>
<proteinExistence type="predicted"/>